<dbReference type="Pfam" id="PF07205">
    <property type="entry name" value="DUF1413"/>
    <property type="match status" value="1"/>
</dbReference>
<dbReference type="InterPro" id="IPR010813">
    <property type="entry name" value="DUF1413"/>
</dbReference>
<evidence type="ECO:0000313" key="1">
    <source>
        <dbReference type="EMBL" id="MCC5468098.1"/>
    </source>
</evidence>
<protein>
    <submittedName>
        <fullName evidence="1">Single-stranded DNA-binding protein</fullName>
    </submittedName>
</protein>
<comment type="caution">
    <text evidence="1">The sequence shown here is derived from an EMBL/GenBank/DDBJ whole genome shotgun (WGS) entry which is preliminary data.</text>
</comment>
<name>A0ABS8I0K2_9FIRM</name>
<gene>
    <name evidence="1" type="ORF">LMF89_22435</name>
</gene>
<sequence>MNLQEDEHILYIKILSGMRQRRSNEDTSEFSLPDFFSEEEWFEVPNSSRLKLGKLFKQKVDENLIQNVVFSYMNKKNWAVYKMIF</sequence>
<dbReference type="GO" id="GO:0003677">
    <property type="term" value="F:DNA binding"/>
    <property type="evidence" value="ECO:0007669"/>
    <property type="project" value="UniProtKB-KW"/>
</dbReference>
<keyword evidence="1" id="KW-0238">DNA-binding</keyword>
<reference evidence="1" key="1">
    <citation type="submission" date="2021-11" db="EMBL/GenBank/DDBJ databases">
        <title>Description of a new species Pelosinus isolated from the bottom sediments of Lake Baikal.</title>
        <authorList>
            <person name="Zakharyuk A."/>
        </authorList>
    </citation>
    <scope>NUCLEOTIDE SEQUENCE</scope>
    <source>
        <strain evidence="1">Bkl1</strain>
    </source>
</reference>
<dbReference type="RefSeq" id="WP_007952928.1">
    <property type="nucleotide sequence ID" value="NZ_JAJHJB010000049.1"/>
</dbReference>
<evidence type="ECO:0000313" key="2">
    <source>
        <dbReference type="Proteomes" id="UP001165492"/>
    </source>
</evidence>
<proteinExistence type="predicted"/>
<organism evidence="1 2">
    <name type="scientific">Pelosinus baikalensis</name>
    <dbReference type="NCBI Taxonomy" id="2892015"/>
    <lineage>
        <taxon>Bacteria</taxon>
        <taxon>Bacillati</taxon>
        <taxon>Bacillota</taxon>
        <taxon>Negativicutes</taxon>
        <taxon>Selenomonadales</taxon>
        <taxon>Sporomusaceae</taxon>
        <taxon>Pelosinus</taxon>
    </lineage>
</organism>
<dbReference type="EMBL" id="JAJHJB010000049">
    <property type="protein sequence ID" value="MCC5468098.1"/>
    <property type="molecule type" value="Genomic_DNA"/>
</dbReference>
<dbReference type="Proteomes" id="UP001165492">
    <property type="component" value="Unassembled WGS sequence"/>
</dbReference>
<keyword evidence="2" id="KW-1185">Reference proteome</keyword>
<accession>A0ABS8I0K2</accession>